<dbReference type="OrthoDB" id="2942533at2759"/>
<dbReference type="InterPro" id="IPR011990">
    <property type="entry name" value="TPR-like_helical_dom_sf"/>
</dbReference>
<dbReference type="PANTHER" id="PTHR45984">
    <property type="entry name" value="RNA (RNA) POLYMERASE II ASSOCIATED PROTEIN HOMOLOG"/>
    <property type="match status" value="1"/>
</dbReference>
<evidence type="ECO:0000313" key="7">
    <source>
        <dbReference type="Proteomes" id="UP000504634"/>
    </source>
</evidence>
<dbReference type="SUPFAM" id="SSF48452">
    <property type="entry name" value="TPR-like"/>
    <property type="match status" value="1"/>
</dbReference>
<dbReference type="InterPro" id="IPR051982">
    <property type="entry name" value="CiliaryAsmbly_MitoImport"/>
</dbReference>
<keyword evidence="3" id="KW-0677">Repeat</keyword>
<gene>
    <name evidence="8" type="primary">LOC115625229</name>
</gene>
<dbReference type="SMART" id="SM00028">
    <property type="entry name" value="TPR"/>
    <property type="match status" value="3"/>
</dbReference>
<feature type="repeat" description="TPR" evidence="5">
    <location>
        <begin position="258"/>
        <end position="291"/>
    </location>
</feature>
<proteinExistence type="predicted"/>
<dbReference type="GO" id="GO:0031072">
    <property type="term" value="F:heat shock protein binding"/>
    <property type="evidence" value="ECO:0007669"/>
    <property type="project" value="TreeGrafter"/>
</dbReference>
<dbReference type="GeneID" id="115625229"/>
<dbReference type="RefSeq" id="XP_030376074.1">
    <property type="nucleotide sequence ID" value="XM_030520214.1"/>
</dbReference>
<protein>
    <submittedName>
        <fullName evidence="8">Sperm-associated antigen 1</fullName>
    </submittedName>
</protein>
<dbReference type="GO" id="GO:0005829">
    <property type="term" value="C:cytosol"/>
    <property type="evidence" value="ECO:0007669"/>
    <property type="project" value="TreeGrafter"/>
</dbReference>
<sequence length="459" mass="52547">MQDGKKTLLEKYQIPLSHLDFGYIETCQNARELEKIVQILRSGEEGHFPDLTRCAEEKLKELNPNSKLFRFEENIRHSDKALDAQELKPIYDWTESIKTKDNAMAELKEDVCSSTAGLLPMRKPAKIDTEKKEPVKNVTPQQEKPKTTEQRIKSTDYSKWDKYDADVELLRMDLEEERNKEQVERKHRSQEEKAHIKICKDGVDDLRNNLIKKLSPLEREEYAERFRMCGNECFRSRDYDCAIAEYGRAIAYDPPHAARAYNNRAISHMKLKNYVAAIEDCEACLKLEPDNIKARLRLADANYAQGRRRESYDLYQKVLQIEPDNKNALKAIEQLHNQFGELAPAHATRLTIEEHSSPSEKEHVKVNSAPAEPAPKQKQKPESTPKAAPTKDYDLADLVKPNRVVKSKLVSAAEALGKLKGPSAQQPSRELPKEAAMPIIHLPTSAQSKDNNKLLIQEI</sequence>
<dbReference type="GO" id="GO:0005739">
    <property type="term" value="C:mitochondrion"/>
    <property type="evidence" value="ECO:0007669"/>
    <property type="project" value="TreeGrafter"/>
</dbReference>
<dbReference type="Gene3D" id="1.25.40.10">
    <property type="entry name" value="Tetratricopeptide repeat domain"/>
    <property type="match status" value="1"/>
</dbReference>
<evidence type="ECO:0000256" key="5">
    <source>
        <dbReference type="PROSITE-ProRule" id="PRU00339"/>
    </source>
</evidence>
<dbReference type="InterPro" id="IPR019734">
    <property type="entry name" value="TPR_rpt"/>
</dbReference>
<keyword evidence="7" id="KW-1185">Reference proteome</keyword>
<accession>A0A6J2TJ73</accession>
<dbReference type="Proteomes" id="UP000504634">
    <property type="component" value="Unplaced"/>
</dbReference>
<feature type="compositionally biased region" description="Basic and acidic residues" evidence="6">
    <location>
        <begin position="379"/>
        <end position="394"/>
    </location>
</feature>
<dbReference type="GO" id="GO:0006626">
    <property type="term" value="P:protein targeting to mitochondrion"/>
    <property type="evidence" value="ECO:0007669"/>
    <property type="project" value="TreeGrafter"/>
</dbReference>
<dbReference type="CTD" id="6674"/>
<evidence type="ECO:0000256" key="3">
    <source>
        <dbReference type="ARBA" id="ARBA00022737"/>
    </source>
</evidence>
<evidence type="ECO:0000256" key="4">
    <source>
        <dbReference type="ARBA" id="ARBA00022803"/>
    </source>
</evidence>
<keyword evidence="4 5" id="KW-0802">TPR repeat</keyword>
<keyword evidence="2" id="KW-0963">Cytoplasm</keyword>
<dbReference type="AlphaFoldDB" id="A0A6J2TJ73"/>
<feature type="compositionally biased region" description="Basic and acidic residues" evidence="6">
    <location>
        <begin position="143"/>
        <end position="153"/>
    </location>
</feature>
<reference evidence="8" key="1">
    <citation type="submission" date="2025-08" db="UniProtKB">
        <authorList>
            <consortium name="RefSeq"/>
        </authorList>
    </citation>
    <scope>IDENTIFICATION</scope>
    <source>
        <strain evidence="8">11010-0011.00</strain>
        <tissue evidence="8">Whole body</tissue>
    </source>
</reference>
<evidence type="ECO:0000313" key="8">
    <source>
        <dbReference type="RefSeq" id="XP_030376074.1"/>
    </source>
</evidence>
<feature type="compositionally biased region" description="Basic and acidic residues" evidence="6">
    <location>
        <begin position="352"/>
        <end position="365"/>
    </location>
</feature>
<organism evidence="7 8">
    <name type="scientific">Drosophila lebanonensis</name>
    <name type="common">Fruit fly</name>
    <name type="synonym">Scaptodrosophila lebanonensis</name>
    <dbReference type="NCBI Taxonomy" id="7225"/>
    <lineage>
        <taxon>Eukaryota</taxon>
        <taxon>Metazoa</taxon>
        <taxon>Ecdysozoa</taxon>
        <taxon>Arthropoda</taxon>
        <taxon>Hexapoda</taxon>
        <taxon>Insecta</taxon>
        <taxon>Pterygota</taxon>
        <taxon>Neoptera</taxon>
        <taxon>Endopterygota</taxon>
        <taxon>Diptera</taxon>
        <taxon>Brachycera</taxon>
        <taxon>Muscomorpha</taxon>
        <taxon>Ephydroidea</taxon>
        <taxon>Drosophilidae</taxon>
        <taxon>Scaptodrosophila</taxon>
    </lineage>
</organism>
<feature type="repeat" description="TPR" evidence="5">
    <location>
        <begin position="292"/>
        <end position="325"/>
    </location>
</feature>
<evidence type="ECO:0000256" key="6">
    <source>
        <dbReference type="SAM" id="MobiDB-lite"/>
    </source>
</evidence>
<name>A0A6J2TJ73_DROLE</name>
<dbReference type="PANTHER" id="PTHR45984:SF1">
    <property type="entry name" value="SPAG1 AXONEMAL DYNEIN ASSEMBLY FACTOR"/>
    <property type="match status" value="1"/>
</dbReference>
<feature type="compositionally biased region" description="Basic and acidic residues" evidence="6">
    <location>
        <begin position="125"/>
        <end position="135"/>
    </location>
</feature>
<dbReference type="PROSITE" id="PS50005">
    <property type="entry name" value="TPR"/>
    <property type="match status" value="2"/>
</dbReference>
<feature type="region of interest" description="Disordered" evidence="6">
    <location>
        <begin position="352"/>
        <end position="395"/>
    </location>
</feature>
<comment type="subcellular location">
    <subcellularLocation>
        <location evidence="1">Cytoplasm</location>
    </subcellularLocation>
</comment>
<evidence type="ECO:0000256" key="1">
    <source>
        <dbReference type="ARBA" id="ARBA00004496"/>
    </source>
</evidence>
<dbReference type="Pfam" id="PF00515">
    <property type="entry name" value="TPR_1"/>
    <property type="match status" value="1"/>
</dbReference>
<evidence type="ECO:0000256" key="2">
    <source>
        <dbReference type="ARBA" id="ARBA00022490"/>
    </source>
</evidence>
<feature type="region of interest" description="Disordered" evidence="6">
    <location>
        <begin position="125"/>
        <end position="153"/>
    </location>
</feature>